<evidence type="ECO:0000313" key="1">
    <source>
        <dbReference type="EMBL" id="MDQ0275361.1"/>
    </source>
</evidence>
<reference evidence="1 2" key="1">
    <citation type="submission" date="2023-07" db="EMBL/GenBank/DDBJ databases">
        <title>Genomic Encyclopedia of Type Strains, Phase IV (KMG-IV): sequencing the most valuable type-strain genomes for metagenomic binning, comparative biology and taxonomic classification.</title>
        <authorList>
            <person name="Goeker M."/>
        </authorList>
    </citation>
    <scope>NUCLEOTIDE SEQUENCE [LARGE SCALE GENOMIC DNA]</scope>
    <source>
        <strain evidence="1 2">DSM 22616</strain>
    </source>
</reference>
<keyword evidence="2" id="KW-1185">Reference proteome</keyword>
<organism evidence="1 2">
    <name type="scientific">Peptoniphilus koenoeneniae</name>
    <dbReference type="NCBI Taxonomy" id="507751"/>
    <lineage>
        <taxon>Bacteria</taxon>
        <taxon>Bacillati</taxon>
        <taxon>Bacillota</taxon>
        <taxon>Tissierellia</taxon>
        <taxon>Tissierellales</taxon>
        <taxon>Peptoniphilaceae</taxon>
        <taxon>Peptoniphilus</taxon>
    </lineage>
</organism>
<sequence length="211" mass="24586">MVIEEKIIKIMSKYSYGPQTHGEKIIFLKHSNLFGLDFSLEFKRENIKKEIKTLGKREGIIENLIKFSQYPIITDNFLGLCRDLMEIRADVIQADEEINGNNNTDEIKLLKEAIEIDYEAVYDKIISEINTAKSKKEKIGLICKYAGIDRESFEELKDLESFVSEKHNALISKCKNNLELKDFVREYKDLYYFELAFDDFEDEIAALLKSS</sequence>
<proteinExistence type="predicted"/>
<comment type="caution">
    <text evidence="1">The sequence shown here is derived from an EMBL/GenBank/DDBJ whole genome shotgun (WGS) entry which is preliminary data.</text>
</comment>
<dbReference type="EMBL" id="JAUSTN010000007">
    <property type="protein sequence ID" value="MDQ0275361.1"/>
    <property type="molecule type" value="Genomic_DNA"/>
</dbReference>
<gene>
    <name evidence="1" type="ORF">J2S72_001388</name>
</gene>
<dbReference type="Proteomes" id="UP001236559">
    <property type="component" value="Unassembled WGS sequence"/>
</dbReference>
<evidence type="ECO:0000313" key="2">
    <source>
        <dbReference type="Proteomes" id="UP001236559"/>
    </source>
</evidence>
<dbReference type="RefSeq" id="WP_307495240.1">
    <property type="nucleotide sequence ID" value="NZ_JAUSTN010000007.1"/>
</dbReference>
<protein>
    <submittedName>
        <fullName evidence="1">Uncharacterized protein</fullName>
    </submittedName>
</protein>
<name>A0ABU0AX32_9FIRM</name>
<accession>A0ABU0AX32</accession>